<evidence type="ECO:0000313" key="13">
    <source>
        <dbReference type="EMBL" id="KAK3861511.1"/>
    </source>
</evidence>
<dbReference type="SUPFAM" id="SSF55486">
    <property type="entry name" value="Metalloproteases ('zincins'), catalytic domain"/>
    <property type="match status" value="1"/>
</dbReference>
<evidence type="ECO:0000256" key="3">
    <source>
        <dbReference type="ARBA" id="ARBA00022670"/>
    </source>
</evidence>
<comment type="cofactor">
    <cofactor evidence="1">
        <name>Zn(2+)</name>
        <dbReference type="ChEBI" id="CHEBI:29105"/>
    </cofactor>
</comment>
<dbReference type="InterPro" id="IPR036514">
    <property type="entry name" value="SGNH_hydro_sf"/>
</dbReference>
<evidence type="ECO:0000256" key="8">
    <source>
        <dbReference type="SAM" id="Coils"/>
    </source>
</evidence>
<dbReference type="PRINTS" id="PR00786">
    <property type="entry name" value="NEPRILYSIN"/>
</dbReference>
<evidence type="ECO:0000256" key="6">
    <source>
        <dbReference type="ARBA" id="ARBA00022833"/>
    </source>
</evidence>
<dbReference type="AlphaFoldDB" id="A0AAE1EU79"/>
<dbReference type="Proteomes" id="UP001286313">
    <property type="component" value="Unassembled WGS sequence"/>
</dbReference>
<evidence type="ECO:0000256" key="9">
    <source>
        <dbReference type="SAM" id="MobiDB-lite"/>
    </source>
</evidence>
<evidence type="ECO:0000259" key="10">
    <source>
        <dbReference type="Pfam" id="PF01431"/>
    </source>
</evidence>
<protein>
    <submittedName>
        <fullName evidence="13">Uncharacterized protein</fullName>
    </submittedName>
</protein>
<dbReference type="Gene3D" id="3.40.390.10">
    <property type="entry name" value="Collagenase (Catalytic Domain)"/>
    <property type="match status" value="1"/>
</dbReference>
<dbReference type="SUPFAM" id="SSF52266">
    <property type="entry name" value="SGNH hydrolase"/>
    <property type="match status" value="1"/>
</dbReference>
<dbReference type="GO" id="GO:0004222">
    <property type="term" value="F:metalloendopeptidase activity"/>
    <property type="evidence" value="ECO:0007669"/>
    <property type="project" value="InterPro"/>
</dbReference>
<dbReference type="PANTHER" id="PTHR11733">
    <property type="entry name" value="ZINC METALLOPROTEASE FAMILY M13 NEPRILYSIN-RELATED"/>
    <property type="match status" value="1"/>
</dbReference>
<keyword evidence="6" id="KW-0862">Zinc</keyword>
<proteinExistence type="inferred from homology"/>
<dbReference type="Pfam" id="PF01431">
    <property type="entry name" value="Peptidase_M13"/>
    <property type="match status" value="1"/>
</dbReference>
<gene>
    <name evidence="13" type="ORF">Pcinc_032537</name>
</gene>
<keyword evidence="7" id="KW-0482">Metalloprotease</keyword>
<feature type="region of interest" description="Disordered" evidence="9">
    <location>
        <begin position="393"/>
        <end position="463"/>
    </location>
</feature>
<keyword evidence="14" id="KW-1185">Reference proteome</keyword>
<dbReference type="InterPro" id="IPR018497">
    <property type="entry name" value="Peptidase_M13_C"/>
</dbReference>
<evidence type="ECO:0000313" key="14">
    <source>
        <dbReference type="Proteomes" id="UP001286313"/>
    </source>
</evidence>
<dbReference type="InterPro" id="IPR013830">
    <property type="entry name" value="SGNH_hydro"/>
</dbReference>
<organism evidence="13 14">
    <name type="scientific">Petrolisthes cinctipes</name>
    <name type="common">Flat porcelain crab</name>
    <dbReference type="NCBI Taxonomy" id="88211"/>
    <lineage>
        <taxon>Eukaryota</taxon>
        <taxon>Metazoa</taxon>
        <taxon>Ecdysozoa</taxon>
        <taxon>Arthropoda</taxon>
        <taxon>Crustacea</taxon>
        <taxon>Multicrustacea</taxon>
        <taxon>Malacostraca</taxon>
        <taxon>Eumalacostraca</taxon>
        <taxon>Eucarida</taxon>
        <taxon>Decapoda</taxon>
        <taxon>Pleocyemata</taxon>
        <taxon>Anomura</taxon>
        <taxon>Galatheoidea</taxon>
        <taxon>Porcellanidae</taxon>
        <taxon>Petrolisthes</taxon>
    </lineage>
</organism>
<keyword evidence="3" id="KW-0645">Protease</keyword>
<evidence type="ECO:0000259" key="11">
    <source>
        <dbReference type="Pfam" id="PF05649"/>
    </source>
</evidence>
<dbReference type="InterPro" id="IPR008753">
    <property type="entry name" value="Peptidase_M13_N"/>
</dbReference>
<dbReference type="CDD" id="cd08662">
    <property type="entry name" value="M13"/>
    <property type="match status" value="1"/>
</dbReference>
<keyword evidence="4" id="KW-0479">Metal-binding</keyword>
<dbReference type="GO" id="GO:0016485">
    <property type="term" value="P:protein processing"/>
    <property type="evidence" value="ECO:0007669"/>
    <property type="project" value="TreeGrafter"/>
</dbReference>
<feature type="region of interest" description="Disordered" evidence="9">
    <location>
        <begin position="1"/>
        <end position="45"/>
    </location>
</feature>
<keyword evidence="5" id="KW-0378">Hydrolase</keyword>
<dbReference type="InterPro" id="IPR024079">
    <property type="entry name" value="MetalloPept_cat_dom_sf"/>
</dbReference>
<feature type="domain" description="Peptidase M13 C-terminal" evidence="10">
    <location>
        <begin position="1038"/>
        <end position="1243"/>
    </location>
</feature>
<sequence length="1244" mass="140797">MSSDSQETLIDALNVPAENPQESPLQHEAPVEAPHHTPPQGHPTVLPSLDCPTREYLDKNFLKSDLQKRCRELGVTNIWISKSQLIERILEKSRSTSNDTHSHLTGNAVEQTPPPDDDTPTHEDNTMQDRINVLDIAKDIKMIKSKLATKDEEIELLNTEVNAAYHTIHQLQQRVIELEKQYGESSDHHILAGGATSPRGCLLLGDKNLGSVLRTDLHHNSSVRTIPGADMDLLRRWVNEKLHKSPSVCVIYSGTSDITAEHSSTTILDNLGSLISDLKEKNNNMNVYVCQIVPSPEHQDIEDKIEDFNNNLTRWGDTNGIKIIDTVPTFKLGTGELDDLCFDKVINSYSTLNRLGAVELLNAINKQCPTFTLCPNWQEVRRNVNTYTAQLSEQQNAGHGSHRPAQRPPAPRGALPPRPEPDHRTASPAQKSYGRPTSARSTTPHRPPYHRYSTEHEAIPQLAVTTGTVREEVIGEGDVRGMHGSNTYTAVLRGATGERHFSTTLLGRVVDMKITRHIDAYLLLYSRDRNTTRMTHNITNTTLVGVTVNSEIGHKSIVLKEEKSDTSRICLTEECVKTAASVLEAMDQTADPCQDFFQFACGMWNKKHVIPEDRASINTFEVMADQLQKVLRGLLQETITEKEGNATMKAKLFYAACMNTTQIEETGHAPLEKVMESLGGWPVTTPNWTQPDFGLETLIGRLRGELNQGILIDQWVGPDDKNSSVNVIQLDQMVLGLSSRDYFLRTNTSRRALDAYLKFMTDVAELLGAEREEAEQQLEEVLALETRLANATMPEADRHDTGSNYEKLSLSELKLKVPEFNWSDYLQAFLKENLTEDEPIVVYSMPYLKRLAKIIVSTDKKVLWNYVLWRLVLDMTPHLSRTFQASRHEFQKVLLGIQSDRNRWNLCIDWTNKRLGMAVGALFIKENFNPESKETALEMIHTLRSAFSDLLEENDWMDDETRAVAREKANAMNEKIGYPEMLTRPDELAVEYENLTIVENQHLQNIFNWLRFDASKNLGRLRQDVNKGKWSTAPAVLNAFYNPNFNDIVFPAGILQPLFYSQHLPKSLNYGGIGVVIGHEMTHGFDDKGRQFDKEGNLKQWWNNRTIQAFRERAQCIIDQYSGYKVEQVNQNINGRMTQGENIADNGGIKQAYRAYRQWVARNGEEMLLPGIKLNHDQLFFLNYARIWCGTMRPEDALSKIRSSVHSLGPIRVLGPLSNSEDFARSYSCPVGSRMNPKKKCSVW</sequence>
<dbReference type="EMBL" id="JAWQEG010004476">
    <property type="protein sequence ID" value="KAK3861511.1"/>
    <property type="molecule type" value="Genomic_DNA"/>
</dbReference>
<feature type="domain" description="Peptidase M13 N-terminal" evidence="11">
    <location>
        <begin position="592"/>
        <end position="979"/>
    </location>
</feature>
<evidence type="ECO:0000256" key="2">
    <source>
        <dbReference type="ARBA" id="ARBA00007357"/>
    </source>
</evidence>
<dbReference type="GO" id="GO:0046872">
    <property type="term" value="F:metal ion binding"/>
    <property type="evidence" value="ECO:0007669"/>
    <property type="project" value="UniProtKB-KW"/>
</dbReference>
<feature type="compositionally biased region" description="Polar residues" evidence="9">
    <location>
        <begin position="95"/>
        <end position="110"/>
    </location>
</feature>
<name>A0AAE1EU79_PETCI</name>
<evidence type="ECO:0000256" key="7">
    <source>
        <dbReference type="ARBA" id="ARBA00023049"/>
    </source>
</evidence>
<evidence type="ECO:0000256" key="4">
    <source>
        <dbReference type="ARBA" id="ARBA00022723"/>
    </source>
</evidence>
<comment type="caution">
    <text evidence="13">The sequence shown here is derived from an EMBL/GenBank/DDBJ whole genome shotgun (WGS) entry which is preliminary data.</text>
</comment>
<reference evidence="13" key="1">
    <citation type="submission" date="2023-10" db="EMBL/GenBank/DDBJ databases">
        <title>Genome assemblies of two species of porcelain crab, Petrolisthes cinctipes and Petrolisthes manimaculis (Anomura: Porcellanidae).</title>
        <authorList>
            <person name="Angst P."/>
        </authorList>
    </citation>
    <scope>NUCLEOTIDE SEQUENCE</scope>
    <source>
        <strain evidence="13">PB745_01</strain>
        <tissue evidence="13">Gill</tissue>
    </source>
</reference>
<dbReference type="Pfam" id="PF13472">
    <property type="entry name" value="Lipase_GDSL_2"/>
    <property type="match status" value="1"/>
</dbReference>
<feature type="region of interest" description="Disordered" evidence="9">
    <location>
        <begin position="94"/>
        <end position="125"/>
    </location>
</feature>
<feature type="domain" description="SGNH hydrolase-type esterase" evidence="12">
    <location>
        <begin position="210"/>
        <end position="342"/>
    </location>
</feature>
<dbReference type="PROSITE" id="PS51885">
    <property type="entry name" value="NEPRILYSIN"/>
    <property type="match status" value="1"/>
</dbReference>
<evidence type="ECO:0000259" key="12">
    <source>
        <dbReference type="Pfam" id="PF13472"/>
    </source>
</evidence>
<feature type="coiled-coil region" evidence="8">
    <location>
        <begin position="757"/>
        <end position="791"/>
    </location>
</feature>
<dbReference type="PANTHER" id="PTHR11733:SF241">
    <property type="entry name" value="GH26575P-RELATED"/>
    <property type="match status" value="1"/>
</dbReference>
<evidence type="ECO:0000256" key="1">
    <source>
        <dbReference type="ARBA" id="ARBA00001947"/>
    </source>
</evidence>
<dbReference type="InterPro" id="IPR000718">
    <property type="entry name" value="Peptidase_M13"/>
</dbReference>
<comment type="similarity">
    <text evidence="2">Belongs to the peptidase M13 family.</text>
</comment>
<dbReference type="InterPro" id="IPR042089">
    <property type="entry name" value="Peptidase_M13_dom_2"/>
</dbReference>
<feature type="compositionally biased region" description="Pro residues" evidence="9">
    <location>
        <begin position="406"/>
        <end position="418"/>
    </location>
</feature>
<keyword evidence="8" id="KW-0175">Coiled coil</keyword>
<evidence type="ECO:0000256" key="5">
    <source>
        <dbReference type="ARBA" id="ARBA00022801"/>
    </source>
</evidence>
<accession>A0AAE1EU79</accession>
<feature type="coiled-coil region" evidence="8">
    <location>
        <begin position="140"/>
        <end position="181"/>
    </location>
</feature>
<dbReference type="GO" id="GO:0005886">
    <property type="term" value="C:plasma membrane"/>
    <property type="evidence" value="ECO:0007669"/>
    <property type="project" value="TreeGrafter"/>
</dbReference>
<dbReference type="Gene3D" id="3.40.50.1110">
    <property type="entry name" value="SGNH hydrolase"/>
    <property type="match status" value="1"/>
</dbReference>
<dbReference type="Pfam" id="PF05649">
    <property type="entry name" value="Peptidase_M13_N"/>
    <property type="match status" value="1"/>
</dbReference>
<dbReference type="Gene3D" id="1.10.1380.10">
    <property type="entry name" value="Neutral endopeptidase , domain2"/>
    <property type="match status" value="1"/>
</dbReference>